<keyword evidence="6 8" id="KW-1133">Transmembrane helix</keyword>
<dbReference type="OrthoDB" id="8554730at2"/>
<sequence length="611" mass="65970">MIKLLLPRQLVARAPTDGTESPFAQGLTKAFDDAYPLLKRAALWSLPISLFGLLPSVFVLQVYDRVISRSGTATLVALVAGIFVFLGIEFWLRTRRSRDLRNAGATIDHHVSESLMGSMLKRPLMALEARPASAWFMLFRDVGAVRGTVTGGLLGSIFDLPMALFALAVIGVVALPVLPIVVLFLAVMAFLAWWWADEVRAGRVEETQRARDVDRVVSEICRARETIKTLGHDAPVVQMWLQAYRNWLAESFRKNGELETARDSSTVLLTVFSVLVVTAGAVAVTQQLMTVGGLMAVNLLAIKALSPVAGMASGWRGLARAAEAAQRLEKVLAEPVERAASGVELTKPPGLLRLTDVSFRFPDAPRPVFEKLNLEMGPVGLHVIVGKNGAGKSTLVKLLGGLYSPSEGAIHIGGYDLAQFSREELVGWISCLSQEVYWFGGALIESLRRAAPGQSDEQIVSACRLSGAHEFISRLPQGYRTEVGEGGMGLSVGERRKLALAQLFLRKPAVLILDEPSNDLDYQSETHLMTALGAVAKRRNVVVVTHSLRMVSIATQIYYVGGDGTVQQGTPAEMVPRLFGVQRPVPVPTPAREAVASGGSVVHLKGMGVGT</sequence>
<dbReference type="GO" id="GO:0005524">
    <property type="term" value="F:ATP binding"/>
    <property type="evidence" value="ECO:0007669"/>
    <property type="project" value="UniProtKB-KW"/>
</dbReference>
<keyword evidence="3 8" id="KW-0812">Transmembrane</keyword>
<dbReference type="GO" id="GO:0034040">
    <property type="term" value="F:ATPase-coupled lipid transmembrane transporter activity"/>
    <property type="evidence" value="ECO:0007669"/>
    <property type="project" value="TreeGrafter"/>
</dbReference>
<feature type="domain" description="ABC transporter" evidence="9">
    <location>
        <begin position="352"/>
        <end position="587"/>
    </location>
</feature>
<dbReference type="RefSeq" id="WP_084236375.1">
    <property type="nucleotide sequence ID" value="NZ_AOGK01000037.1"/>
</dbReference>
<dbReference type="Pfam" id="PF00005">
    <property type="entry name" value="ABC_tran"/>
    <property type="match status" value="1"/>
</dbReference>
<evidence type="ECO:0000259" key="10">
    <source>
        <dbReference type="PROSITE" id="PS50929"/>
    </source>
</evidence>
<keyword evidence="12" id="KW-1185">Reference proteome</keyword>
<dbReference type="SUPFAM" id="SSF52540">
    <property type="entry name" value="P-loop containing nucleoside triphosphate hydrolases"/>
    <property type="match status" value="1"/>
</dbReference>
<dbReference type="PANTHER" id="PTHR24221:SF248">
    <property type="entry name" value="ABC TRANSPORTER TRANSMEMBRANE REGION"/>
    <property type="match status" value="1"/>
</dbReference>
<feature type="transmembrane region" description="Helical" evidence="8">
    <location>
        <begin position="75"/>
        <end position="92"/>
    </location>
</feature>
<reference evidence="11" key="1">
    <citation type="submission" date="2013-01" db="EMBL/GenBank/DDBJ databases">
        <title>Genome draft of Hydrogenophaga taeniospiralis 2K1.</title>
        <authorList>
            <person name="Gomila M."/>
            <person name="Lalucat J."/>
        </authorList>
    </citation>
    <scope>NUCLEOTIDE SEQUENCE</scope>
    <source>
        <strain evidence="11">CCUG 15921</strain>
    </source>
</reference>
<comment type="subcellular location">
    <subcellularLocation>
        <location evidence="1">Cell membrane</location>
        <topology evidence="1">Multi-pass membrane protein</topology>
    </subcellularLocation>
</comment>
<dbReference type="InterPro" id="IPR039421">
    <property type="entry name" value="Type_1_exporter"/>
</dbReference>
<dbReference type="Gene3D" id="3.40.50.300">
    <property type="entry name" value="P-loop containing nucleotide triphosphate hydrolases"/>
    <property type="match status" value="1"/>
</dbReference>
<organism evidence="11 12">
    <name type="scientific">Hydrogenophaga taeniospiralis CCUG 15921</name>
    <dbReference type="NCBI Taxonomy" id="1281780"/>
    <lineage>
        <taxon>Bacteria</taxon>
        <taxon>Pseudomonadati</taxon>
        <taxon>Pseudomonadota</taxon>
        <taxon>Betaproteobacteria</taxon>
        <taxon>Burkholderiales</taxon>
        <taxon>Comamonadaceae</taxon>
        <taxon>Hydrogenophaga</taxon>
    </lineage>
</organism>
<keyword evidence="2" id="KW-1003">Cell membrane</keyword>
<keyword evidence="7 8" id="KW-0472">Membrane</keyword>
<feature type="transmembrane region" description="Helical" evidence="8">
    <location>
        <begin position="267"/>
        <end position="285"/>
    </location>
</feature>
<name>A0A9X4NW02_9BURK</name>
<proteinExistence type="predicted"/>
<dbReference type="SUPFAM" id="SSF90123">
    <property type="entry name" value="ABC transporter transmembrane region"/>
    <property type="match status" value="1"/>
</dbReference>
<dbReference type="GO" id="GO:0005886">
    <property type="term" value="C:plasma membrane"/>
    <property type="evidence" value="ECO:0007669"/>
    <property type="project" value="UniProtKB-SubCell"/>
</dbReference>
<dbReference type="InterPro" id="IPR036640">
    <property type="entry name" value="ABC1_TM_sf"/>
</dbReference>
<evidence type="ECO:0000256" key="8">
    <source>
        <dbReference type="SAM" id="Phobius"/>
    </source>
</evidence>
<dbReference type="PANTHER" id="PTHR24221">
    <property type="entry name" value="ATP-BINDING CASSETTE SUB-FAMILY B"/>
    <property type="match status" value="1"/>
</dbReference>
<evidence type="ECO:0000256" key="1">
    <source>
        <dbReference type="ARBA" id="ARBA00004651"/>
    </source>
</evidence>
<dbReference type="GO" id="GO:0016887">
    <property type="term" value="F:ATP hydrolysis activity"/>
    <property type="evidence" value="ECO:0007669"/>
    <property type="project" value="InterPro"/>
</dbReference>
<evidence type="ECO:0000256" key="6">
    <source>
        <dbReference type="ARBA" id="ARBA00022989"/>
    </source>
</evidence>
<dbReference type="GO" id="GO:0140359">
    <property type="term" value="F:ABC-type transporter activity"/>
    <property type="evidence" value="ECO:0007669"/>
    <property type="project" value="InterPro"/>
</dbReference>
<evidence type="ECO:0000256" key="5">
    <source>
        <dbReference type="ARBA" id="ARBA00022840"/>
    </source>
</evidence>
<dbReference type="Pfam" id="PF00664">
    <property type="entry name" value="ABC_membrane"/>
    <property type="match status" value="1"/>
</dbReference>
<gene>
    <name evidence="11" type="ORF">H010_24262</name>
</gene>
<evidence type="ECO:0000256" key="3">
    <source>
        <dbReference type="ARBA" id="ARBA00022692"/>
    </source>
</evidence>
<feature type="transmembrane region" description="Helical" evidence="8">
    <location>
        <begin position="163"/>
        <end position="196"/>
    </location>
</feature>
<dbReference type="PROSITE" id="PS00211">
    <property type="entry name" value="ABC_TRANSPORTER_1"/>
    <property type="match status" value="1"/>
</dbReference>
<dbReference type="Gene3D" id="1.20.1560.10">
    <property type="entry name" value="ABC transporter type 1, transmembrane domain"/>
    <property type="match status" value="1"/>
</dbReference>
<evidence type="ECO:0000259" key="9">
    <source>
        <dbReference type="PROSITE" id="PS50893"/>
    </source>
</evidence>
<evidence type="ECO:0000313" key="11">
    <source>
        <dbReference type="EMBL" id="MDG5978387.1"/>
    </source>
</evidence>
<keyword evidence="4" id="KW-0547">Nucleotide-binding</keyword>
<dbReference type="PROSITE" id="PS50893">
    <property type="entry name" value="ABC_TRANSPORTER_2"/>
    <property type="match status" value="1"/>
</dbReference>
<evidence type="ECO:0000313" key="12">
    <source>
        <dbReference type="Proteomes" id="UP001152876"/>
    </source>
</evidence>
<evidence type="ECO:0000256" key="7">
    <source>
        <dbReference type="ARBA" id="ARBA00023136"/>
    </source>
</evidence>
<protein>
    <submittedName>
        <fullName evidence="11">ABC transporter</fullName>
    </submittedName>
</protein>
<evidence type="ECO:0000256" key="4">
    <source>
        <dbReference type="ARBA" id="ARBA00022741"/>
    </source>
</evidence>
<feature type="domain" description="ABC transmembrane type-1" evidence="10">
    <location>
        <begin position="41"/>
        <end position="320"/>
    </location>
</feature>
<evidence type="ECO:0000256" key="2">
    <source>
        <dbReference type="ARBA" id="ARBA00022475"/>
    </source>
</evidence>
<dbReference type="EMBL" id="AOGK01000037">
    <property type="protein sequence ID" value="MDG5978387.1"/>
    <property type="molecule type" value="Genomic_DNA"/>
</dbReference>
<dbReference type="AlphaFoldDB" id="A0A9X4NW02"/>
<dbReference type="InterPro" id="IPR011527">
    <property type="entry name" value="ABC1_TM_dom"/>
</dbReference>
<accession>A0A9X4NW02</accession>
<comment type="caution">
    <text evidence="11">The sequence shown here is derived from an EMBL/GenBank/DDBJ whole genome shotgun (WGS) entry which is preliminary data.</text>
</comment>
<dbReference type="PROSITE" id="PS50929">
    <property type="entry name" value="ABC_TM1F"/>
    <property type="match status" value="1"/>
</dbReference>
<dbReference type="InterPro" id="IPR027417">
    <property type="entry name" value="P-loop_NTPase"/>
</dbReference>
<feature type="transmembrane region" description="Helical" evidence="8">
    <location>
        <begin position="41"/>
        <end position="63"/>
    </location>
</feature>
<dbReference type="InterPro" id="IPR003593">
    <property type="entry name" value="AAA+_ATPase"/>
</dbReference>
<dbReference type="InterPro" id="IPR017871">
    <property type="entry name" value="ABC_transporter-like_CS"/>
</dbReference>
<dbReference type="Proteomes" id="UP001152876">
    <property type="component" value="Unassembled WGS sequence"/>
</dbReference>
<keyword evidence="5" id="KW-0067">ATP-binding</keyword>
<dbReference type="InterPro" id="IPR003439">
    <property type="entry name" value="ABC_transporter-like_ATP-bd"/>
</dbReference>
<dbReference type="SMART" id="SM00382">
    <property type="entry name" value="AAA"/>
    <property type="match status" value="1"/>
</dbReference>